<dbReference type="InterPro" id="IPR000326">
    <property type="entry name" value="PAP2/HPO"/>
</dbReference>
<feature type="domain" description="Phosphatidic acid phosphatase type 2/haloperoxidase" evidence="4">
    <location>
        <begin position="125"/>
        <end position="239"/>
    </location>
</feature>
<dbReference type="EMBL" id="JACCJZ010000004">
    <property type="protein sequence ID" value="NYZ61440.1"/>
    <property type="molecule type" value="Genomic_DNA"/>
</dbReference>
<feature type="signal peptide" evidence="3">
    <location>
        <begin position="1"/>
        <end position="25"/>
    </location>
</feature>
<comment type="caution">
    <text evidence="5">The sequence shown here is derived from an EMBL/GenBank/DDBJ whole genome shotgun (WGS) entry which is preliminary data.</text>
</comment>
<evidence type="ECO:0000256" key="2">
    <source>
        <dbReference type="SAM" id="MobiDB-lite"/>
    </source>
</evidence>
<dbReference type="PRINTS" id="PR00483">
    <property type="entry name" value="BACPHPHTASE"/>
</dbReference>
<dbReference type="GO" id="GO:0003993">
    <property type="term" value="F:acid phosphatase activity"/>
    <property type="evidence" value="ECO:0007669"/>
    <property type="project" value="UniProtKB-EC"/>
</dbReference>
<organism evidence="5 6">
    <name type="scientific">Luteimonas deserti</name>
    <dbReference type="NCBI Taxonomy" id="2752306"/>
    <lineage>
        <taxon>Bacteria</taxon>
        <taxon>Pseudomonadati</taxon>
        <taxon>Pseudomonadota</taxon>
        <taxon>Gammaproteobacteria</taxon>
        <taxon>Lysobacterales</taxon>
        <taxon>Lysobacteraceae</taxon>
        <taxon>Luteimonas</taxon>
    </lineage>
</organism>
<reference evidence="5 6" key="1">
    <citation type="submission" date="2020-07" db="EMBL/GenBank/DDBJ databases">
        <title>isolation of Luteimonas sp. SJ-16.</title>
        <authorList>
            <person name="Huang X.-X."/>
            <person name="Xu L."/>
            <person name="Sun J.-Q."/>
        </authorList>
    </citation>
    <scope>NUCLEOTIDE SEQUENCE [LARGE SCALE GENOMIC DNA]</scope>
    <source>
        <strain evidence="5 6">SJ-16</strain>
    </source>
</reference>
<evidence type="ECO:0000313" key="6">
    <source>
        <dbReference type="Proteomes" id="UP000589896"/>
    </source>
</evidence>
<accession>A0A7Z0QPN7</accession>
<dbReference type="InterPro" id="IPR006311">
    <property type="entry name" value="TAT_signal"/>
</dbReference>
<comment type="catalytic activity">
    <reaction evidence="1">
        <text>a phosphate monoester + H2O = an alcohol + phosphate</text>
        <dbReference type="Rhea" id="RHEA:15017"/>
        <dbReference type="ChEBI" id="CHEBI:15377"/>
        <dbReference type="ChEBI" id="CHEBI:30879"/>
        <dbReference type="ChEBI" id="CHEBI:43474"/>
        <dbReference type="ChEBI" id="CHEBI:67140"/>
        <dbReference type="EC" id="3.1.3.2"/>
    </reaction>
</comment>
<evidence type="ECO:0000313" key="5">
    <source>
        <dbReference type="EMBL" id="NYZ61440.1"/>
    </source>
</evidence>
<dbReference type="Pfam" id="PF01569">
    <property type="entry name" value="PAP2"/>
    <property type="match status" value="1"/>
</dbReference>
<dbReference type="EC" id="3.1.3.2" evidence="1"/>
<evidence type="ECO:0000259" key="4">
    <source>
        <dbReference type="SMART" id="SM00014"/>
    </source>
</evidence>
<dbReference type="Gene3D" id="1.20.144.10">
    <property type="entry name" value="Phosphatidic acid phosphatase type 2/haloperoxidase"/>
    <property type="match status" value="1"/>
</dbReference>
<sequence>MRPRRIRLSRAAAAAAALVFVAACAGLPEASRAPEAVVVPERSPGVSIGYLDGPAFDSAAFVPPPPQAGSAAHALDAALATRALAQAGTPRWDQAAVDADLDFPAGGALFACALGVPVDSTDTPHLVRLLRRSLADAAVTNRAAKDRWQRPRPFLANGGAVCTPADDARLRESASYPSGHASIGWTWTYALIAAAPERSDALLQRGRDFAESRLVCNVHWHSDLVQSQTVGAATFARLQDDASFLADLAAARREIAAQRARGAQPSGCAAEAAALQPADPALP</sequence>
<dbReference type="GO" id="GO:0030288">
    <property type="term" value="C:outer membrane-bounded periplasmic space"/>
    <property type="evidence" value="ECO:0007669"/>
    <property type="project" value="InterPro"/>
</dbReference>
<dbReference type="AlphaFoldDB" id="A0A7Z0QPN7"/>
<dbReference type="SMART" id="SM00014">
    <property type="entry name" value="acidPPc"/>
    <property type="match status" value="1"/>
</dbReference>
<dbReference type="InterPro" id="IPR036938">
    <property type="entry name" value="PAP2/HPO_sf"/>
</dbReference>
<protein>
    <recommendedName>
        <fullName evidence="1">Acid phosphatase</fullName>
        <ecNumber evidence="1">3.1.3.2</ecNumber>
    </recommendedName>
</protein>
<proteinExistence type="inferred from homology"/>
<name>A0A7Z0QPN7_9GAMM</name>
<gene>
    <name evidence="5" type="ORF">H0E82_01495</name>
</gene>
<dbReference type="SUPFAM" id="SSF48317">
    <property type="entry name" value="Acid phosphatase/Vanadium-dependent haloperoxidase"/>
    <property type="match status" value="1"/>
</dbReference>
<evidence type="ECO:0000256" key="3">
    <source>
        <dbReference type="SAM" id="SignalP"/>
    </source>
</evidence>
<dbReference type="PROSITE" id="PS51318">
    <property type="entry name" value="TAT"/>
    <property type="match status" value="1"/>
</dbReference>
<dbReference type="Proteomes" id="UP000589896">
    <property type="component" value="Unassembled WGS sequence"/>
</dbReference>
<feature type="chain" id="PRO_5030630254" description="Acid phosphatase" evidence="3">
    <location>
        <begin position="26"/>
        <end position="283"/>
    </location>
</feature>
<dbReference type="RefSeq" id="WP_180543204.1">
    <property type="nucleotide sequence ID" value="NZ_JACCJZ010000004.1"/>
</dbReference>
<feature type="region of interest" description="Disordered" evidence="2">
    <location>
        <begin position="260"/>
        <end position="283"/>
    </location>
</feature>
<comment type="similarity">
    <text evidence="1">Belongs to the class A bacterial acid phosphatase family.</text>
</comment>
<dbReference type="PIRSF" id="PIRSF000897">
    <property type="entry name" value="Acid_Ptase_ClsA"/>
    <property type="match status" value="1"/>
</dbReference>
<evidence type="ECO:0000256" key="1">
    <source>
        <dbReference type="PIRNR" id="PIRNR000897"/>
    </source>
</evidence>
<dbReference type="CDD" id="cd03397">
    <property type="entry name" value="PAP2_acid_phosphatase"/>
    <property type="match status" value="1"/>
</dbReference>
<dbReference type="InterPro" id="IPR001011">
    <property type="entry name" value="Acid_Pase_classA_bac"/>
</dbReference>
<dbReference type="PROSITE" id="PS51257">
    <property type="entry name" value="PROKAR_LIPOPROTEIN"/>
    <property type="match status" value="1"/>
</dbReference>
<keyword evidence="6" id="KW-1185">Reference proteome</keyword>
<keyword evidence="1" id="KW-0378">Hydrolase</keyword>
<keyword evidence="3" id="KW-0732">Signal</keyword>